<comment type="caution">
    <text evidence="1">The sequence shown here is derived from an EMBL/GenBank/DDBJ whole genome shotgun (WGS) entry which is preliminary data.</text>
</comment>
<accession>A0A915YRT4</accession>
<dbReference type="AlphaFoldDB" id="A0A915YRT4"/>
<protein>
    <submittedName>
        <fullName evidence="1">Uncharacterized protein</fullName>
    </submittedName>
</protein>
<evidence type="ECO:0000313" key="2">
    <source>
        <dbReference type="Proteomes" id="UP000684084"/>
    </source>
</evidence>
<sequence length="154" mass="18533">MRENRAMVHDLSNHLANLNEFICDADNKVFEAWNSYKQLRGGCEKKIEDCQEKLLRWIQRIIERLQDYKNLELQEKKEKLERLERRVCELSLTIEHYDCIDPVLNTHEMADISENTLLHQDIDNWDLRRKIFEKIKSNELNIVKLRGIINLVEN</sequence>
<dbReference type="VEuPathDB" id="FungiDB:RhiirFUN_004882"/>
<evidence type="ECO:0000313" key="1">
    <source>
        <dbReference type="EMBL" id="CAB5319432.1"/>
    </source>
</evidence>
<reference evidence="1" key="1">
    <citation type="submission" date="2020-05" db="EMBL/GenBank/DDBJ databases">
        <authorList>
            <person name="Rincon C."/>
            <person name="Sanders R I."/>
            <person name="Robbins C."/>
            <person name="Chaturvedi A."/>
        </authorList>
    </citation>
    <scope>NUCLEOTIDE SEQUENCE</scope>
    <source>
        <strain evidence="1">CHB12</strain>
    </source>
</reference>
<dbReference type="EMBL" id="CAGKOT010000003">
    <property type="protein sequence ID" value="CAB5319432.1"/>
    <property type="molecule type" value="Genomic_DNA"/>
</dbReference>
<dbReference type="OrthoDB" id="2420253at2759"/>
<name>A0A915YRT4_9GLOM</name>
<proteinExistence type="predicted"/>
<gene>
    <name evidence="1" type="ORF">CHRIB12_LOCUS2085</name>
</gene>
<dbReference type="Proteomes" id="UP000684084">
    <property type="component" value="Unassembled WGS sequence"/>
</dbReference>
<organism evidence="1 2">
    <name type="scientific">Rhizophagus irregularis</name>
    <dbReference type="NCBI Taxonomy" id="588596"/>
    <lineage>
        <taxon>Eukaryota</taxon>
        <taxon>Fungi</taxon>
        <taxon>Fungi incertae sedis</taxon>
        <taxon>Mucoromycota</taxon>
        <taxon>Glomeromycotina</taxon>
        <taxon>Glomeromycetes</taxon>
        <taxon>Glomerales</taxon>
        <taxon>Glomeraceae</taxon>
        <taxon>Rhizophagus</taxon>
    </lineage>
</organism>